<comment type="caution">
    <text evidence="1">The sequence shown here is derived from an EMBL/GenBank/DDBJ whole genome shotgun (WGS) entry which is preliminary data.</text>
</comment>
<reference evidence="2" key="1">
    <citation type="journal article" date="2019" name="Int. J. Syst. Evol. Microbiol.">
        <title>The Global Catalogue of Microorganisms (GCM) 10K type strain sequencing project: providing services to taxonomists for standard genome sequencing and annotation.</title>
        <authorList>
            <consortium name="The Broad Institute Genomics Platform"/>
            <consortium name="The Broad Institute Genome Sequencing Center for Infectious Disease"/>
            <person name="Wu L."/>
            <person name="Ma J."/>
        </authorList>
    </citation>
    <scope>NUCLEOTIDE SEQUENCE [LARGE SCALE GENOMIC DNA]</scope>
    <source>
        <strain evidence="2">JCM 18304</strain>
    </source>
</reference>
<keyword evidence="2" id="KW-1185">Reference proteome</keyword>
<protein>
    <recommendedName>
        <fullName evidence="3">Suppressor of fused-like domain-containing protein</fullName>
    </recommendedName>
</protein>
<proteinExistence type="predicted"/>
<evidence type="ECO:0000313" key="2">
    <source>
        <dbReference type="Proteomes" id="UP001501570"/>
    </source>
</evidence>
<dbReference type="EMBL" id="BAABJQ010000003">
    <property type="protein sequence ID" value="GAA5180264.1"/>
    <property type="molecule type" value="Genomic_DNA"/>
</dbReference>
<organism evidence="1 2">
    <name type="scientific">Rugosimonospora acidiphila</name>
    <dbReference type="NCBI Taxonomy" id="556531"/>
    <lineage>
        <taxon>Bacteria</taxon>
        <taxon>Bacillati</taxon>
        <taxon>Actinomycetota</taxon>
        <taxon>Actinomycetes</taxon>
        <taxon>Micromonosporales</taxon>
        <taxon>Micromonosporaceae</taxon>
        <taxon>Rugosimonospora</taxon>
    </lineage>
</organism>
<sequence length="131" mass="14542">MDGLNRGFFIGFHAHPARAGGGSGVSLACRCRPGRTEWKGVGVWRRACQLRAADPRHRNRVSPGLSASYLEEDFDLFYDDEGGLALQFITLIPATRTEFELVRGQADDKALRDLWESCGTDLLDVYRTPAV</sequence>
<accession>A0ABP9RLG3</accession>
<evidence type="ECO:0000313" key="1">
    <source>
        <dbReference type="EMBL" id="GAA5180264.1"/>
    </source>
</evidence>
<dbReference type="PROSITE" id="PS51257">
    <property type="entry name" value="PROKAR_LIPOPROTEIN"/>
    <property type="match status" value="1"/>
</dbReference>
<gene>
    <name evidence="1" type="ORF">GCM10023322_12170</name>
</gene>
<evidence type="ECO:0008006" key="3">
    <source>
        <dbReference type="Google" id="ProtNLM"/>
    </source>
</evidence>
<name>A0ABP9RLG3_9ACTN</name>
<dbReference type="Proteomes" id="UP001501570">
    <property type="component" value="Unassembled WGS sequence"/>
</dbReference>